<dbReference type="RefSeq" id="WP_262431797.1">
    <property type="nucleotide sequence ID" value="NZ_JACRTE010000004.1"/>
</dbReference>
<dbReference type="Proteomes" id="UP000647416">
    <property type="component" value="Unassembled WGS sequence"/>
</dbReference>
<protein>
    <submittedName>
        <fullName evidence="1">Sporulation protein YtxC</fullName>
    </submittedName>
</protein>
<name>A0A926F8N1_9FIRM</name>
<keyword evidence="2" id="KW-1185">Reference proteome</keyword>
<dbReference type="InterPro" id="IPR014199">
    <property type="entry name" value="Spore_YtxC"/>
</dbReference>
<dbReference type="EMBL" id="JACRTE010000004">
    <property type="protein sequence ID" value="MBC8596303.1"/>
    <property type="molecule type" value="Genomic_DNA"/>
</dbReference>
<dbReference type="Pfam" id="PF08812">
    <property type="entry name" value="YtxC"/>
    <property type="match status" value="1"/>
</dbReference>
<comment type="caution">
    <text evidence="1">The sequence shown here is derived from an EMBL/GenBank/DDBJ whole genome shotgun (WGS) entry which is preliminary data.</text>
</comment>
<dbReference type="AlphaFoldDB" id="A0A926F8N1"/>
<reference evidence="1" key="1">
    <citation type="submission" date="2020-08" db="EMBL/GenBank/DDBJ databases">
        <title>Genome public.</title>
        <authorList>
            <person name="Liu C."/>
            <person name="Sun Q."/>
        </authorList>
    </citation>
    <scope>NUCLEOTIDE SEQUENCE</scope>
    <source>
        <strain evidence="1">NSJ-50</strain>
    </source>
</reference>
<evidence type="ECO:0000313" key="2">
    <source>
        <dbReference type="Proteomes" id="UP000647416"/>
    </source>
</evidence>
<evidence type="ECO:0000313" key="1">
    <source>
        <dbReference type="EMBL" id="MBC8596303.1"/>
    </source>
</evidence>
<proteinExistence type="predicted"/>
<sequence>MCYTVALDTDFFTKEQTEEFFEILNENSFIYGNFTGKNRLFIKTFLDSISSKEKISGIIADFVFKTYVKRYFLRAVDEIYYYFDKNEKDEIFASLDKEKDVKFISDAVLKYINENNFIEIKGFADFRLTDFLNGIFDAAESITDEYLEKKEYFEFVKLLKYFLDVQNSECERVDVFKNKNGEYVLIDENKNKIPLSDCEVSVEIADEILDVYDILLSELINLAPKKVVIHNKNMFENKEILKTIENIFENNVSYCDGCDLCEEFDKNDQNIKKDDKID</sequence>
<organism evidence="1 2">
    <name type="scientific">Qingrenia yutianensis</name>
    <dbReference type="NCBI Taxonomy" id="2763676"/>
    <lineage>
        <taxon>Bacteria</taxon>
        <taxon>Bacillati</taxon>
        <taxon>Bacillota</taxon>
        <taxon>Clostridia</taxon>
        <taxon>Eubacteriales</taxon>
        <taxon>Oscillospiraceae</taxon>
        <taxon>Qingrenia</taxon>
    </lineage>
</organism>
<accession>A0A926F8N1</accession>
<gene>
    <name evidence="1" type="ORF">H8706_05400</name>
</gene>